<dbReference type="Pfam" id="PF00480">
    <property type="entry name" value="ROK"/>
    <property type="match status" value="1"/>
</dbReference>
<dbReference type="InterPro" id="IPR000600">
    <property type="entry name" value="ROK"/>
</dbReference>
<evidence type="ECO:0000256" key="1">
    <source>
        <dbReference type="ARBA" id="ARBA00006479"/>
    </source>
</evidence>
<name>A0A2P8HHJ5_CHINA</name>
<comment type="similarity">
    <text evidence="1">Belongs to the ROK (NagC/XylR) family.</text>
</comment>
<reference evidence="2 3" key="1">
    <citation type="submission" date="2018-03" db="EMBL/GenBank/DDBJ databases">
        <title>Genomic Encyclopedia of Archaeal and Bacterial Type Strains, Phase II (KMG-II): from individual species to whole genera.</title>
        <authorList>
            <person name="Goeker M."/>
        </authorList>
    </citation>
    <scope>NUCLEOTIDE SEQUENCE [LARGE SCALE GENOMIC DNA]</scope>
    <source>
        <strain evidence="2 3">DSM 24859</strain>
    </source>
</reference>
<dbReference type="PANTHER" id="PTHR18964">
    <property type="entry name" value="ROK (REPRESSOR, ORF, KINASE) FAMILY"/>
    <property type="match status" value="1"/>
</dbReference>
<keyword evidence="3" id="KW-1185">Reference proteome</keyword>
<dbReference type="SUPFAM" id="SSF53067">
    <property type="entry name" value="Actin-like ATPase domain"/>
    <property type="match status" value="1"/>
</dbReference>
<dbReference type="InterPro" id="IPR043129">
    <property type="entry name" value="ATPase_NBD"/>
</dbReference>
<dbReference type="OrthoDB" id="9810372at2"/>
<keyword evidence="2" id="KW-0808">Transferase</keyword>
<protein>
    <submittedName>
        <fullName evidence="2">Glucokinase</fullName>
    </submittedName>
</protein>
<keyword evidence="2" id="KW-0418">Kinase</keyword>
<organism evidence="2 3">
    <name type="scientific">Chitinophaga niastensis</name>
    <dbReference type="NCBI Taxonomy" id="536980"/>
    <lineage>
        <taxon>Bacteria</taxon>
        <taxon>Pseudomonadati</taxon>
        <taxon>Bacteroidota</taxon>
        <taxon>Chitinophagia</taxon>
        <taxon>Chitinophagales</taxon>
        <taxon>Chitinophagaceae</taxon>
        <taxon>Chitinophaga</taxon>
    </lineage>
</organism>
<dbReference type="GO" id="GO:0016301">
    <property type="term" value="F:kinase activity"/>
    <property type="evidence" value="ECO:0007669"/>
    <property type="project" value="UniProtKB-KW"/>
</dbReference>
<accession>A0A2P8HHJ5</accession>
<dbReference type="PANTHER" id="PTHR18964:SF149">
    <property type="entry name" value="BIFUNCTIONAL UDP-N-ACETYLGLUCOSAMINE 2-EPIMERASE_N-ACETYLMANNOSAMINE KINASE"/>
    <property type="match status" value="1"/>
</dbReference>
<sequence>MKHSIVLGADIGGSHITTALIDQHSRSIIPGSLYRAHVNSHGSAGEIIKCWGDIIQKSLDTANGVNQIGIAMPGPLDYEAGISLIRGLHKYEALYGLNIKELLAQQLQTEARYIKIANDARCFLQGELFNGAVKNQHTVTGLILGTGFGSAIAENGIARDASFFETPFLASRAEDYFCSRWFVKRYNELTSLQTVTNVKEIAALAATECPAAIAVFHEFGSNLALFLSLLRPTPELVLLGGNIAKTFSLFNPALQEGLNKYHLQISFVLSILGEDAPLLGAASII</sequence>
<evidence type="ECO:0000313" key="3">
    <source>
        <dbReference type="Proteomes" id="UP000240971"/>
    </source>
</evidence>
<dbReference type="RefSeq" id="WP_146151335.1">
    <property type="nucleotide sequence ID" value="NZ_PYAW01000004.1"/>
</dbReference>
<dbReference type="EMBL" id="PYAW01000004">
    <property type="protein sequence ID" value="PSL45659.1"/>
    <property type="molecule type" value="Genomic_DNA"/>
</dbReference>
<gene>
    <name evidence="2" type="ORF">CLV51_104366</name>
</gene>
<dbReference type="Gene3D" id="3.30.420.40">
    <property type="match status" value="2"/>
</dbReference>
<dbReference type="AlphaFoldDB" id="A0A2P8HHJ5"/>
<dbReference type="Proteomes" id="UP000240971">
    <property type="component" value="Unassembled WGS sequence"/>
</dbReference>
<proteinExistence type="inferred from homology"/>
<evidence type="ECO:0000313" key="2">
    <source>
        <dbReference type="EMBL" id="PSL45659.1"/>
    </source>
</evidence>
<comment type="caution">
    <text evidence="2">The sequence shown here is derived from an EMBL/GenBank/DDBJ whole genome shotgun (WGS) entry which is preliminary data.</text>
</comment>